<dbReference type="GO" id="GO:0015087">
    <property type="term" value="F:cobalt ion transmembrane transporter activity"/>
    <property type="evidence" value="ECO:0007669"/>
    <property type="project" value="UniProtKB-UniRule"/>
</dbReference>
<dbReference type="OrthoDB" id="5289604at2"/>
<keyword evidence="3 12" id="KW-0813">Transport</keyword>
<dbReference type="PANTHER" id="PTHR46494:SF1">
    <property type="entry name" value="CORA FAMILY METAL ION TRANSPORTER (EUROFUNG)"/>
    <property type="match status" value="1"/>
</dbReference>
<evidence type="ECO:0000256" key="9">
    <source>
        <dbReference type="ARBA" id="ARBA00023136"/>
    </source>
</evidence>
<dbReference type="PANTHER" id="PTHR46494">
    <property type="entry name" value="CORA FAMILY METAL ION TRANSPORTER (EUROFUNG)"/>
    <property type="match status" value="1"/>
</dbReference>
<dbReference type="AlphaFoldDB" id="E1WX29"/>
<accession>E1WX29</accession>
<keyword evidence="4 12" id="KW-1003">Cell membrane</keyword>
<reference evidence="14" key="1">
    <citation type="journal article" date="2013" name="ISME J.">
        <title>A small predatory core genome in the divergent marine Bacteriovorax marinus SJ and the terrestrial Bdellovibrio bacteriovorus.</title>
        <authorList>
            <person name="Crossman L.C."/>
            <person name="Chen H."/>
            <person name="Cerdeno-Tarraga A.M."/>
            <person name="Brooks K."/>
            <person name="Quail M.A."/>
            <person name="Pineiro S.A."/>
            <person name="Hobley L."/>
            <person name="Sockett R.E."/>
            <person name="Bentley S.D."/>
            <person name="Parkhill J."/>
            <person name="Williams H.N."/>
            <person name="Stine O.C."/>
        </authorList>
    </citation>
    <scope>NUCLEOTIDE SEQUENCE [LARGE SCALE GENOMIC DNA]</scope>
    <source>
        <strain evidence="14">ATCC BAA-682 / DSM 15412 / SJ</strain>
    </source>
</reference>
<name>E1WX29_HALMS</name>
<dbReference type="PATRIC" id="fig|862908.3.peg.797"/>
<organism evidence="13 14">
    <name type="scientific">Halobacteriovorax marinus (strain ATCC BAA-682 / DSM 15412 / SJ)</name>
    <name type="common">Bacteriovorax marinus</name>
    <dbReference type="NCBI Taxonomy" id="862908"/>
    <lineage>
        <taxon>Bacteria</taxon>
        <taxon>Pseudomonadati</taxon>
        <taxon>Bdellovibrionota</taxon>
        <taxon>Bacteriovoracia</taxon>
        <taxon>Bacteriovoracales</taxon>
        <taxon>Halobacteriovoraceae</taxon>
        <taxon>Halobacteriovorax</taxon>
    </lineage>
</organism>
<evidence type="ECO:0000313" key="14">
    <source>
        <dbReference type="Proteomes" id="UP000008963"/>
    </source>
</evidence>
<evidence type="ECO:0000256" key="2">
    <source>
        <dbReference type="ARBA" id="ARBA00009765"/>
    </source>
</evidence>
<dbReference type="FunFam" id="1.20.58.340:FF:000004">
    <property type="entry name" value="Magnesium transport protein CorA"/>
    <property type="match status" value="1"/>
</dbReference>
<keyword evidence="5 12" id="KW-0812">Transmembrane</keyword>
<dbReference type="InterPro" id="IPR004488">
    <property type="entry name" value="Mg/Co-transport_prot_CorA"/>
</dbReference>
<dbReference type="NCBIfam" id="TIGR00383">
    <property type="entry name" value="corA"/>
    <property type="match status" value="1"/>
</dbReference>
<evidence type="ECO:0000256" key="11">
    <source>
        <dbReference type="ARBA" id="ARBA00045497"/>
    </source>
</evidence>
<keyword evidence="8 12" id="KW-0406">Ion transport</keyword>
<dbReference type="RefSeq" id="WP_014243515.1">
    <property type="nucleotide sequence ID" value="NC_016620.1"/>
</dbReference>
<dbReference type="GO" id="GO:0000287">
    <property type="term" value="F:magnesium ion binding"/>
    <property type="evidence" value="ECO:0007669"/>
    <property type="project" value="TreeGrafter"/>
</dbReference>
<keyword evidence="14" id="KW-1185">Reference proteome</keyword>
<evidence type="ECO:0000256" key="8">
    <source>
        <dbReference type="ARBA" id="ARBA00023065"/>
    </source>
</evidence>
<dbReference type="InterPro" id="IPR002523">
    <property type="entry name" value="MgTranspt_CorA/ZnTranspt_ZntB"/>
</dbReference>
<dbReference type="GO" id="GO:0050897">
    <property type="term" value="F:cobalt ion binding"/>
    <property type="evidence" value="ECO:0007669"/>
    <property type="project" value="TreeGrafter"/>
</dbReference>
<feature type="transmembrane region" description="Helical" evidence="12">
    <location>
        <begin position="330"/>
        <end position="350"/>
    </location>
</feature>
<dbReference type="HOGENOM" id="CLU_007127_0_0_7"/>
<dbReference type="EMBL" id="FQ312005">
    <property type="protein sequence ID" value="CBW25730.1"/>
    <property type="molecule type" value="Genomic_DNA"/>
</dbReference>
<dbReference type="InterPro" id="IPR045861">
    <property type="entry name" value="CorA_cytoplasmic_dom"/>
</dbReference>
<dbReference type="Gene3D" id="1.20.58.340">
    <property type="entry name" value="Magnesium transport protein CorA, transmembrane region"/>
    <property type="match status" value="2"/>
</dbReference>
<dbReference type="GO" id="GO:0005886">
    <property type="term" value="C:plasma membrane"/>
    <property type="evidence" value="ECO:0007669"/>
    <property type="project" value="UniProtKB-SubCell"/>
</dbReference>
<dbReference type="eggNOG" id="COG0598">
    <property type="taxonomic scope" value="Bacteria"/>
</dbReference>
<keyword evidence="7 12" id="KW-1133">Transmembrane helix</keyword>
<dbReference type="CDD" id="cd12828">
    <property type="entry name" value="TmCorA-like_1"/>
    <property type="match status" value="1"/>
</dbReference>
<sequence length="360" mass="41992">MIKKTKNTKDSKEIKHKPWMLTYVGDHQVSHDVSIESRSYDRASLSLKTYSSLDEYTSHSESDTTTWVEVNGIHDTTITKSVCEKAAVHGVNIEDILNTKQRPKIESNNEYIFVTLKAISYNEEKETFIKEQISIILKDNLVISFSQFPNDIFKRLKAELSVEDSFLRQKNAGFLFYRIIDLIVDGYFKVGDQIDSEIAIIEDALDNSDNEIIEDVYWLKKELLYLKKAIYPINDIVKHLVRTEKKNFSSETIFFFKDTMDHCLQINESISLNQELVTSFYDLYLSNINKKTNEVMMYLTLFSTIFIPLTYIVGVYGMNFKNMPELDYKYGYIAIMIVQFVIGIGIYSYFKKKKWLNSSE</sequence>
<evidence type="ECO:0000256" key="1">
    <source>
        <dbReference type="ARBA" id="ARBA00004651"/>
    </source>
</evidence>
<keyword evidence="9 12" id="KW-0472">Membrane</keyword>
<dbReference type="SUPFAM" id="SSF144083">
    <property type="entry name" value="Magnesium transport protein CorA, transmembrane region"/>
    <property type="match status" value="1"/>
</dbReference>
<comment type="catalytic activity">
    <reaction evidence="10">
        <text>Mg(2+)(in) = Mg(2+)(out)</text>
        <dbReference type="Rhea" id="RHEA:29827"/>
        <dbReference type="ChEBI" id="CHEBI:18420"/>
    </reaction>
</comment>
<keyword evidence="6 12" id="KW-0460">Magnesium</keyword>
<dbReference type="InterPro" id="IPR045863">
    <property type="entry name" value="CorA_TM1_TM2"/>
</dbReference>
<comment type="similarity">
    <text evidence="2 12">Belongs to the CorA metal ion transporter (MIT) (TC 1.A.35) family.</text>
</comment>
<protein>
    <recommendedName>
        <fullName evidence="12">Magnesium transport protein CorA</fullName>
    </recommendedName>
</protein>
<proteinExistence type="inferred from homology"/>
<dbReference type="KEGG" id="bmx:BMS_0835"/>
<evidence type="ECO:0000256" key="12">
    <source>
        <dbReference type="RuleBase" id="RU362010"/>
    </source>
</evidence>
<evidence type="ECO:0000256" key="3">
    <source>
        <dbReference type="ARBA" id="ARBA00022448"/>
    </source>
</evidence>
<comment type="function">
    <text evidence="11">Mediates influx of magnesium ions. Alternates between open and closed states. Activated by low cytoplasmic Mg(2+) levels. Inactive when cytoplasmic Mg(2+) levels are high.</text>
</comment>
<evidence type="ECO:0000256" key="10">
    <source>
        <dbReference type="ARBA" id="ARBA00034269"/>
    </source>
</evidence>
<feature type="transmembrane region" description="Helical" evidence="12">
    <location>
        <begin position="295"/>
        <end position="318"/>
    </location>
</feature>
<comment type="subcellular location">
    <subcellularLocation>
        <location evidence="1">Cell membrane</location>
        <topology evidence="1">Multi-pass membrane protein</topology>
    </subcellularLocation>
    <subcellularLocation>
        <location evidence="12">Membrane</location>
        <topology evidence="12">Multi-pass membrane protein</topology>
    </subcellularLocation>
</comment>
<dbReference type="Pfam" id="PF01544">
    <property type="entry name" value="CorA"/>
    <property type="match status" value="1"/>
</dbReference>
<dbReference type="GO" id="GO:0015095">
    <property type="term" value="F:magnesium ion transmembrane transporter activity"/>
    <property type="evidence" value="ECO:0007669"/>
    <property type="project" value="UniProtKB-UniRule"/>
</dbReference>
<evidence type="ECO:0000313" key="13">
    <source>
        <dbReference type="EMBL" id="CBW25730.1"/>
    </source>
</evidence>
<evidence type="ECO:0000256" key="4">
    <source>
        <dbReference type="ARBA" id="ARBA00022475"/>
    </source>
</evidence>
<dbReference type="STRING" id="862908.BMS_0835"/>
<evidence type="ECO:0000256" key="7">
    <source>
        <dbReference type="ARBA" id="ARBA00022989"/>
    </source>
</evidence>
<dbReference type="Gene3D" id="3.30.460.20">
    <property type="entry name" value="CorA soluble domain-like"/>
    <property type="match status" value="1"/>
</dbReference>
<dbReference type="Proteomes" id="UP000008963">
    <property type="component" value="Chromosome"/>
</dbReference>
<gene>
    <name evidence="12" type="primary">corA</name>
    <name evidence="13" type="ordered locus">BMS_0835</name>
</gene>
<evidence type="ECO:0000256" key="5">
    <source>
        <dbReference type="ARBA" id="ARBA00022692"/>
    </source>
</evidence>
<evidence type="ECO:0000256" key="6">
    <source>
        <dbReference type="ARBA" id="ARBA00022842"/>
    </source>
</evidence>
<dbReference type="SUPFAM" id="SSF143865">
    <property type="entry name" value="CorA soluble domain-like"/>
    <property type="match status" value="1"/>
</dbReference>